<comment type="caution">
    <text evidence="2">The sequence shown here is derived from an EMBL/GenBank/DDBJ whole genome shotgun (WGS) entry which is preliminary data.</text>
</comment>
<proteinExistence type="predicted"/>
<gene>
    <name evidence="2" type="ORF">N7G274_002491</name>
</gene>
<dbReference type="EMBL" id="JBEFKJ010000008">
    <property type="protein sequence ID" value="KAL2044717.1"/>
    <property type="molecule type" value="Genomic_DNA"/>
</dbReference>
<keyword evidence="1" id="KW-0472">Membrane</keyword>
<feature type="transmembrane region" description="Helical" evidence="1">
    <location>
        <begin position="44"/>
        <end position="66"/>
    </location>
</feature>
<evidence type="ECO:0000313" key="2">
    <source>
        <dbReference type="EMBL" id="KAL2044717.1"/>
    </source>
</evidence>
<protein>
    <submittedName>
        <fullName evidence="2">Uncharacterized protein</fullName>
    </submittedName>
</protein>
<name>A0ABR4AJ77_9LECA</name>
<keyword evidence="1" id="KW-0812">Transmembrane</keyword>
<evidence type="ECO:0000256" key="1">
    <source>
        <dbReference type="SAM" id="Phobius"/>
    </source>
</evidence>
<dbReference type="Proteomes" id="UP001590950">
    <property type="component" value="Unassembled WGS sequence"/>
</dbReference>
<evidence type="ECO:0000313" key="3">
    <source>
        <dbReference type="Proteomes" id="UP001590950"/>
    </source>
</evidence>
<accession>A0ABR4AJ77</accession>
<reference evidence="2 3" key="1">
    <citation type="submission" date="2024-09" db="EMBL/GenBank/DDBJ databases">
        <title>Rethinking Asexuality: The Enigmatic Case of Functional Sexual Genes in Lepraria (Stereocaulaceae).</title>
        <authorList>
            <person name="Doellman M."/>
            <person name="Sun Y."/>
            <person name="Barcenas-Pena A."/>
            <person name="Lumbsch H.T."/>
            <person name="Grewe F."/>
        </authorList>
    </citation>
    <scope>NUCLEOTIDE SEQUENCE [LARGE SCALE GENOMIC DNA]</scope>
    <source>
        <strain evidence="2 3">Mercado 3170</strain>
    </source>
</reference>
<keyword evidence="1" id="KW-1133">Transmembrane helix</keyword>
<organism evidence="2 3">
    <name type="scientific">Stereocaulon virgatum</name>
    <dbReference type="NCBI Taxonomy" id="373712"/>
    <lineage>
        <taxon>Eukaryota</taxon>
        <taxon>Fungi</taxon>
        <taxon>Dikarya</taxon>
        <taxon>Ascomycota</taxon>
        <taxon>Pezizomycotina</taxon>
        <taxon>Lecanoromycetes</taxon>
        <taxon>OSLEUM clade</taxon>
        <taxon>Lecanoromycetidae</taxon>
        <taxon>Lecanorales</taxon>
        <taxon>Lecanorineae</taxon>
        <taxon>Stereocaulaceae</taxon>
        <taxon>Stereocaulon</taxon>
    </lineage>
</organism>
<sequence>MVLHAHTCSIKAASDHHRASLPAWFFPFIQRHPIKSPSITSEQAVMRLLLFLLCIPALLYLCAALPPTPLTPLASLLPQPRNSQLRPLEVTSSTQFNTTTSHITTWPTHLPFRYALPGHKSTYFIVSSYMIPEPQFSSEVVLSTIISMVQRFNRGGEPGDTFTSIKLQEATPANVTWNFERERPYFIDRQTAVIVLNAVANMEVEYGVANLKNVLFQQNGRFYGTFNLTAESSPEAMLPHDWATQPVAIDTS</sequence>
<keyword evidence="3" id="KW-1185">Reference proteome</keyword>